<dbReference type="Proteomes" id="UP000016540">
    <property type="component" value="Unassembled WGS sequence"/>
</dbReference>
<sequence>MTVAGLLLGFAVLLLVAEFTGQERSPQWHLSEEEFEWIGHQVFLNECAGRRECLVHWNEGEAFPSLGIGHFIWYPEGVNERFVESFPALLAYMQEQSVDLPEWLGERDTPWAPWPDREAFLQVADSPQVEALRQLLAGTKGVQVAFIFERAQSSLAAIVAAAPDEERSLIRERLAALTATPGGAYALMDYVNFKGEGLSPGERYRGEGWGLLQVLRAMSGAAEGPVLAQFREAAATVLTRRANNASNPIEKERWLPGWLKRLDTYREPPESLL</sequence>
<reference evidence="1 2" key="1">
    <citation type="journal article" date="2013" name="Genome Announc.">
        <title>Draft Genome Sequence of the Moderately Halophilic Bacterium Marinobacter lipolyticus Strain SM19.</title>
        <authorList>
            <person name="Papke R.T."/>
            <person name="de la Haba R.R."/>
            <person name="Infante-Dominguez C."/>
            <person name="Perez D."/>
            <person name="Sanchez-Porro C."/>
            <person name="Lapierre P."/>
            <person name="Ventosa A."/>
        </authorList>
    </citation>
    <scope>NUCLEOTIDE SEQUENCE [LARGE SCALE GENOMIC DNA]</scope>
    <source>
        <strain evidence="1 2">SM19</strain>
    </source>
</reference>
<keyword evidence="2" id="KW-1185">Reference proteome</keyword>
<dbReference type="PATRIC" id="fig|1318628.3.peg.23"/>
<dbReference type="STRING" id="1318628.MARLIPOL_00105"/>
<comment type="caution">
    <text evidence="1">The sequence shown here is derived from an EMBL/GenBank/DDBJ whole genome shotgun (WGS) entry which is preliminary data.</text>
</comment>
<evidence type="ECO:0000313" key="1">
    <source>
        <dbReference type="EMBL" id="EON94110.1"/>
    </source>
</evidence>
<gene>
    <name evidence="1" type="ORF">MARLIPOL_00105</name>
</gene>
<dbReference type="EMBL" id="ASAD01000001">
    <property type="protein sequence ID" value="EON94110.1"/>
    <property type="molecule type" value="Genomic_DNA"/>
</dbReference>
<dbReference type="HOGENOM" id="CLU_074583_0_0_6"/>
<dbReference type="AlphaFoldDB" id="R8B677"/>
<dbReference type="eggNOG" id="ENOG502ZBV3">
    <property type="taxonomic scope" value="Bacteria"/>
</dbReference>
<proteinExistence type="predicted"/>
<accession>R8B677</accession>
<protein>
    <submittedName>
        <fullName evidence="1">Uncharacterized protein</fullName>
    </submittedName>
</protein>
<name>R8B677_9GAMM</name>
<organism evidence="1 2">
    <name type="scientific">Marinobacter lipolyticus SM19</name>
    <dbReference type="NCBI Taxonomy" id="1318628"/>
    <lineage>
        <taxon>Bacteria</taxon>
        <taxon>Pseudomonadati</taxon>
        <taxon>Pseudomonadota</taxon>
        <taxon>Gammaproteobacteria</taxon>
        <taxon>Pseudomonadales</taxon>
        <taxon>Marinobacteraceae</taxon>
        <taxon>Marinobacter</taxon>
    </lineage>
</organism>
<evidence type="ECO:0000313" key="2">
    <source>
        <dbReference type="Proteomes" id="UP000016540"/>
    </source>
</evidence>